<dbReference type="PROSITE" id="PS50931">
    <property type="entry name" value="HTH_LYSR"/>
    <property type="match status" value="1"/>
</dbReference>
<comment type="similarity">
    <text evidence="1">Belongs to the LysR transcriptional regulatory family.</text>
</comment>
<dbReference type="GeneID" id="3721670"/>
<sequence>MAEGDLSFFVMLARRESFSATAQDLGLSASAVSRRLARLEDRLGVRLLNRTTRKVSLTSEGEAYYGAALRLLDEIADLEHNLSQGRDRPAGLLRINATLGFGRTHLAPAIARFRRIHPAVEVQLLLTDAPLNLVEEGIDLGIRFGAPPFGRMVMRLLQRNRRFLCAAPSYLEARGVPQSLTDLQQHSCIVLRQDHDAYDVWRFDDIGEASPSAKVSGELSTNDGEIALAWVLDGQGIMLRSEWDIAQHVREGRLRLLLPHYRQTANIHAIYPERHNLSAKVRVFADHLAAHVRDADARMPLQLAAAELRAATARA</sequence>
<dbReference type="Gene3D" id="3.40.190.290">
    <property type="match status" value="1"/>
</dbReference>
<organism evidence="6 7">
    <name type="scientific">Cereibacter sphaeroides</name>
    <name type="common">Rhodobacter sphaeroides</name>
    <dbReference type="NCBI Taxonomy" id="1063"/>
    <lineage>
        <taxon>Bacteria</taxon>
        <taxon>Pseudomonadati</taxon>
        <taxon>Pseudomonadota</taxon>
        <taxon>Alphaproteobacteria</taxon>
        <taxon>Rhodobacterales</taxon>
        <taxon>Paracoccaceae</taxon>
        <taxon>Cereibacter</taxon>
    </lineage>
</organism>
<evidence type="ECO:0000313" key="7">
    <source>
        <dbReference type="Proteomes" id="UP000266305"/>
    </source>
</evidence>
<comment type="caution">
    <text evidence="6">The sequence shown here is derived from an EMBL/GenBank/DDBJ whole genome shotgun (WGS) entry which is preliminary data.</text>
</comment>
<dbReference type="InterPro" id="IPR005119">
    <property type="entry name" value="LysR_subst-bd"/>
</dbReference>
<dbReference type="InterPro" id="IPR036388">
    <property type="entry name" value="WH-like_DNA-bd_sf"/>
</dbReference>
<dbReference type="GO" id="GO:0003700">
    <property type="term" value="F:DNA-binding transcription factor activity"/>
    <property type="evidence" value="ECO:0007669"/>
    <property type="project" value="InterPro"/>
</dbReference>
<dbReference type="PANTHER" id="PTHR30537">
    <property type="entry name" value="HTH-TYPE TRANSCRIPTIONAL REGULATOR"/>
    <property type="match status" value="1"/>
</dbReference>
<feature type="domain" description="HTH lysR-type" evidence="5">
    <location>
        <begin position="1"/>
        <end position="58"/>
    </location>
</feature>
<evidence type="ECO:0000256" key="1">
    <source>
        <dbReference type="ARBA" id="ARBA00009437"/>
    </source>
</evidence>
<dbReference type="GO" id="GO:0043565">
    <property type="term" value="F:sequence-specific DNA binding"/>
    <property type="evidence" value="ECO:0007669"/>
    <property type="project" value="TreeGrafter"/>
</dbReference>
<dbReference type="SUPFAM" id="SSF53850">
    <property type="entry name" value="Periplasmic binding protein-like II"/>
    <property type="match status" value="1"/>
</dbReference>
<protein>
    <submittedName>
        <fullName evidence="6">LysR family transcriptional regulator</fullName>
    </submittedName>
</protein>
<dbReference type="Pfam" id="PF03466">
    <property type="entry name" value="LysR_substrate"/>
    <property type="match status" value="1"/>
</dbReference>
<dbReference type="AlphaFoldDB" id="A0AAX1ULC7"/>
<dbReference type="InterPro" id="IPR000847">
    <property type="entry name" value="LysR_HTH_N"/>
</dbReference>
<proteinExistence type="inferred from homology"/>
<dbReference type="InterPro" id="IPR058163">
    <property type="entry name" value="LysR-type_TF_proteobact-type"/>
</dbReference>
<dbReference type="Proteomes" id="UP000266305">
    <property type="component" value="Unassembled WGS sequence"/>
</dbReference>
<dbReference type="Gene3D" id="1.10.10.10">
    <property type="entry name" value="Winged helix-like DNA-binding domain superfamily/Winged helix DNA-binding domain"/>
    <property type="match status" value="1"/>
</dbReference>
<evidence type="ECO:0000313" key="6">
    <source>
        <dbReference type="EMBL" id="RHZ95511.1"/>
    </source>
</evidence>
<accession>A0AAX1ULC7</accession>
<evidence type="ECO:0000256" key="4">
    <source>
        <dbReference type="ARBA" id="ARBA00023163"/>
    </source>
</evidence>
<reference evidence="6 7" key="1">
    <citation type="submission" date="2018-08" db="EMBL/GenBank/DDBJ databases">
        <title>Draft genome sequence of Rhodobacter sphaeroides FY.</title>
        <authorList>
            <person name="Rayyan A."/>
            <person name="Meyer T.E."/>
            <person name="Kyndt J.A."/>
        </authorList>
    </citation>
    <scope>NUCLEOTIDE SEQUENCE [LARGE SCALE GENOMIC DNA]</scope>
    <source>
        <strain evidence="6 7">FY</strain>
    </source>
</reference>
<dbReference type="InterPro" id="IPR036390">
    <property type="entry name" value="WH_DNA-bd_sf"/>
</dbReference>
<dbReference type="SUPFAM" id="SSF46785">
    <property type="entry name" value="Winged helix' DNA-binding domain"/>
    <property type="match status" value="1"/>
</dbReference>
<name>A0AAX1ULC7_CERSP</name>
<dbReference type="CDD" id="cd08479">
    <property type="entry name" value="PBP2_CrgA_like_9"/>
    <property type="match status" value="1"/>
</dbReference>
<evidence type="ECO:0000256" key="2">
    <source>
        <dbReference type="ARBA" id="ARBA00023015"/>
    </source>
</evidence>
<dbReference type="Pfam" id="PF00126">
    <property type="entry name" value="HTH_1"/>
    <property type="match status" value="1"/>
</dbReference>
<keyword evidence="2" id="KW-0805">Transcription regulation</keyword>
<keyword evidence="3" id="KW-0238">DNA-binding</keyword>
<dbReference type="RefSeq" id="WP_009562685.1">
    <property type="nucleotide sequence ID" value="NZ_BJXO01000021.1"/>
</dbReference>
<evidence type="ECO:0000256" key="3">
    <source>
        <dbReference type="ARBA" id="ARBA00023125"/>
    </source>
</evidence>
<dbReference type="EMBL" id="QWGP01000008">
    <property type="protein sequence ID" value="RHZ95511.1"/>
    <property type="molecule type" value="Genomic_DNA"/>
</dbReference>
<dbReference type="FunFam" id="1.10.10.10:FF:000001">
    <property type="entry name" value="LysR family transcriptional regulator"/>
    <property type="match status" value="1"/>
</dbReference>
<dbReference type="PANTHER" id="PTHR30537:SF5">
    <property type="entry name" value="HTH-TYPE TRANSCRIPTIONAL ACTIVATOR TTDR-RELATED"/>
    <property type="match status" value="1"/>
</dbReference>
<gene>
    <name evidence="6" type="ORF">D1114_09975</name>
</gene>
<keyword evidence="4" id="KW-0804">Transcription</keyword>
<evidence type="ECO:0000259" key="5">
    <source>
        <dbReference type="PROSITE" id="PS50931"/>
    </source>
</evidence>
<dbReference type="FunFam" id="3.40.190.290:FF:000001">
    <property type="entry name" value="Transcriptional regulator, LysR family"/>
    <property type="match status" value="1"/>
</dbReference>
<dbReference type="GO" id="GO:0006351">
    <property type="term" value="P:DNA-templated transcription"/>
    <property type="evidence" value="ECO:0007669"/>
    <property type="project" value="TreeGrafter"/>
</dbReference>